<dbReference type="Proteomes" id="UP000238479">
    <property type="component" value="Chromosome 7"/>
</dbReference>
<comment type="caution">
    <text evidence="2">The sequence shown here is derived from an EMBL/GenBank/DDBJ whole genome shotgun (WGS) entry which is preliminary data.</text>
</comment>
<proteinExistence type="predicted"/>
<dbReference type="Gramene" id="PRQ15982">
    <property type="protein sequence ID" value="PRQ15982"/>
    <property type="gene ID" value="RchiOBHm_Chr7g0179301"/>
</dbReference>
<dbReference type="EMBL" id="PDCK01000045">
    <property type="protein sequence ID" value="PRQ15982.1"/>
    <property type="molecule type" value="Genomic_DNA"/>
</dbReference>
<feature type="transmembrane region" description="Helical" evidence="1">
    <location>
        <begin position="52"/>
        <end position="78"/>
    </location>
</feature>
<organism evidence="2 3">
    <name type="scientific">Rosa chinensis</name>
    <name type="common">China rose</name>
    <dbReference type="NCBI Taxonomy" id="74649"/>
    <lineage>
        <taxon>Eukaryota</taxon>
        <taxon>Viridiplantae</taxon>
        <taxon>Streptophyta</taxon>
        <taxon>Embryophyta</taxon>
        <taxon>Tracheophyta</taxon>
        <taxon>Spermatophyta</taxon>
        <taxon>Magnoliopsida</taxon>
        <taxon>eudicotyledons</taxon>
        <taxon>Gunneridae</taxon>
        <taxon>Pentapetalae</taxon>
        <taxon>rosids</taxon>
        <taxon>fabids</taxon>
        <taxon>Rosales</taxon>
        <taxon>Rosaceae</taxon>
        <taxon>Rosoideae</taxon>
        <taxon>Rosoideae incertae sedis</taxon>
        <taxon>Rosa</taxon>
    </lineage>
</organism>
<keyword evidence="1" id="KW-1133">Transmembrane helix</keyword>
<accession>A0A2P6P231</accession>
<evidence type="ECO:0000313" key="2">
    <source>
        <dbReference type="EMBL" id="PRQ15982.1"/>
    </source>
</evidence>
<dbReference type="AlphaFoldDB" id="A0A2P6P231"/>
<evidence type="ECO:0000256" key="1">
    <source>
        <dbReference type="SAM" id="Phobius"/>
    </source>
</evidence>
<keyword evidence="3" id="KW-1185">Reference proteome</keyword>
<reference evidence="2 3" key="1">
    <citation type="journal article" date="2018" name="Nat. Genet.">
        <title>The Rosa genome provides new insights in the design of modern roses.</title>
        <authorList>
            <person name="Bendahmane M."/>
        </authorList>
    </citation>
    <scope>NUCLEOTIDE SEQUENCE [LARGE SCALE GENOMIC DNA]</scope>
    <source>
        <strain evidence="3">cv. Old Blush</strain>
    </source>
</reference>
<sequence length="86" mass="8907">MLDSSGGGGGCRTCLVSQWSSPGRVVELVVEGKYSGGHPGGFWPGSWFAADVLGLILGLCCWARAGSALLGSVFFRVINLGFLDLS</sequence>
<keyword evidence="1" id="KW-0472">Membrane</keyword>
<evidence type="ECO:0000313" key="3">
    <source>
        <dbReference type="Proteomes" id="UP000238479"/>
    </source>
</evidence>
<keyword evidence="1" id="KW-0812">Transmembrane</keyword>
<name>A0A2P6P231_ROSCH</name>
<protein>
    <submittedName>
        <fullName evidence="2">Uncharacterized protein</fullName>
    </submittedName>
</protein>
<gene>
    <name evidence="2" type="ORF">RchiOBHm_Chr7g0179301</name>
</gene>